<feature type="region of interest" description="Disordered" evidence="1">
    <location>
        <begin position="137"/>
        <end position="164"/>
    </location>
</feature>
<reference evidence="4" key="1">
    <citation type="submission" date="2021-01" db="EMBL/GenBank/DDBJ databases">
        <authorList>
            <person name="Li R."/>
            <person name="Bekaert M."/>
        </authorList>
    </citation>
    <scope>NUCLEOTIDE SEQUENCE</scope>
    <source>
        <strain evidence="4">Farmed</strain>
    </source>
</reference>
<feature type="transmembrane region" description="Helical" evidence="2">
    <location>
        <begin position="523"/>
        <end position="543"/>
    </location>
</feature>
<dbReference type="EMBL" id="CAHIKZ030001285">
    <property type="protein sequence ID" value="CAE1258742.1"/>
    <property type="molecule type" value="Genomic_DNA"/>
</dbReference>
<dbReference type="GO" id="GO:0007267">
    <property type="term" value="P:cell-cell signaling"/>
    <property type="evidence" value="ECO:0007669"/>
    <property type="project" value="TreeGrafter"/>
</dbReference>
<comment type="caution">
    <text evidence="4">The sequence shown here is derived from an EMBL/GenBank/DDBJ whole genome shotgun (WGS) entry which is preliminary data.</text>
</comment>
<dbReference type="PRINTS" id="PR02072">
    <property type="entry name" value="4JOINTEDBOX1"/>
</dbReference>
<sequence>MTGLGFFFGILVGLLIQLPVMSVPSNYEELQQTINIHYSAVNQGGAGAVIDKRMVAPLSNEDLVIGSHRTDKGLSRPQETESAVVQYTNNSLALKETPHPDAPYLELEKSKVLQPESETALPLDTEVHLTLSIPINRINGRSSDNDPQKVKSSSPPPSVSPKNLSLSDIVDGVYWRSSVEDACVMGFSEEKRASWRRKASNLQIIKMEEGCGRMQNRLLTFRDSSKACARYRLNTDQIQGDIFSYYLSRLLKIKNLAPSIALAVQTKHSRWSEIHLDIAQSQWMDDQVVVLSQWIADLQPTFIPKELRGEGLELHPVADLTSKSDKELCELAQWSDLIIFDYLVANLDRVVNNMFNKQWNANMMKNPTHNLLKIPSNQQLVFLDNESGLFHGYRLLDKYHVYHETMLKSLCIFRKSTVEALKKLFFAGNWRRVRQNSHGVAEFFSFSFLDFPTIFSFFSFLSLFFFYLFSLFLPLLSLFLPLLFSTSSLSFSSLSTSSLKPSLFSFLLSLSTSSLSPTSSLSFFFSLFLPLLSFSSSLFFLSLSLSSSLSPPLSFFLFSLFTSSLFLPLLSFYLFSLFLPLLSLSPSSLSSLFLSFSFHLSSPLLSLSGSSLSFCLFSLFLPLLSLSLLLSLLPLLSLLSFSLFLLFSLFFLLSFYLSLSFYLFSLFLPLLSLSTSSLFLPLLSLSFFFFLFYLFSLFLSLSFPLLSLSIFFSFFSLFLPSLSLFLPLSLLSTSSLLILFSLFLFFFSFLPLLSLSPLLSFYLFSLFSLFSLFLPLLSLSSLFLSLFLLSSL</sequence>
<gene>
    <name evidence="4" type="ORF">SPHA_31355</name>
</gene>
<accession>A0A812C8B8</accession>
<proteinExistence type="predicted"/>
<feature type="transmembrane region" description="Helical" evidence="2">
    <location>
        <begin position="555"/>
        <end position="575"/>
    </location>
</feature>
<evidence type="ECO:0000313" key="4">
    <source>
        <dbReference type="EMBL" id="CAE1258742.1"/>
    </source>
</evidence>
<feature type="transmembrane region" description="Helical" evidence="2">
    <location>
        <begin position="581"/>
        <end position="600"/>
    </location>
</feature>
<feature type="transmembrane region" description="Helical" evidence="2">
    <location>
        <begin position="643"/>
        <end position="671"/>
    </location>
</feature>
<organism evidence="4 5">
    <name type="scientific">Acanthosepion pharaonis</name>
    <name type="common">Pharaoh cuttlefish</name>
    <name type="synonym">Sepia pharaonis</name>
    <dbReference type="NCBI Taxonomy" id="158019"/>
    <lineage>
        <taxon>Eukaryota</taxon>
        <taxon>Metazoa</taxon>
        <taxon>Spiralia</taxon>
        <taxon>Lophotrochozoa</taxon>
        <taxon>Mollusca</taxon>
        <taxon>Cephalopoda</taxon>
        <taxon>Coleoidea</taxon>
        <taxon>Decapodiformes</taxon>
        <taxon>Sepiida</taxon>
        <taxon>Sepiina</taxon>
        <taxon>Sepiidae</taxon>
        <taxon>Acanthosepion</taxon>
    </lineage>
</organism>
<keyword evidence="2" id="KW-0472">Membrane</keyword>
<evidence type="ECO:0000256" key="1">
    <source>
        <dbReference type="SAM" id="MobiDB-lite"/>
    </source>
</evidence>
<dbReference type="InterPro" id="IPR024868">
    <property type="entry name" value="FJX1/FJ"/>
</dbReference>
<feature type="transmembrane region" description="Helical" evidence="2">
    <location>
        <begin position="678"/>
        <end position="699"/>
    </location>
</feature>
<feature type="signal peptide" evidence="3">
    <location>
        <begin position="1"/>
        <end position="22"/>
    </location>
</feature>
<feature type="transmembrane region" description="Helical" evidence="2">
    <location>
        <begin position="454"/>
        <end position="484"/>
    </location>
</feature>
<keyword evidence="5" id="KW-1185">Reference proteome</keyword>
<feature type="chain" id="PRO_5032394024" evidence="3">
    <location>
        <begin position="23"/>
        <end position="792"/>
    </location>
</feature>
<dbReference type="Proteomes" id="UP000597762">
    <property type="component" value="Unassembled WGS sequence"/>
</dbReference>
<name>A0A812C8B8_ACAPH</name>
<dbReference type="GO" id="GO:0005615">
    <property type="term" value="C:extracellular space"/>
    <property type="evidence" value="ECO:0007669"/>
    <property type="project" value="TreeGrafter"/>
</dbReference>
<feature type="transmembrane region" description="Helical" evidence="2">
    <location>
        <begin position="735"/>
        <end position="755"/>
    </location>
</feature>
<keyword evidence="2" id="KW-0812">Transmembrane</keyword>
<evidence type="ECO:0000256" key="3">
    <source>
        <dbReference type="SAM" id="SignalP"/>
    </source>
</evidence>
<dbReference type="PANTHER" id="PTHR13147">
    <property type="entry name" value="FOUR-JOINTED BOX PROTEIN 1"/>
    <property type="match status" value="1"/>
</dbReference>
<dbReference type="OrthoDB" id="10055077at2759"/>
<feature type="transmembrane region" description="Helical" evidence="2">
    <location>
        <begin position="612"/>
        <end position="637"/>
    </location>
</feature>
<keyword evidence="2" id="KW-1133">Transmembrane helix</keyword>
<keyword evidence="3" id="KW-0732">Signal</keyword>
<feature type="transmembrane region" description="Helical" evidence="2">
    <location>
        <begin position="761"/>
        <end position="789"/>
    </location>
</feature>
<feature type="transmembrane region" description="Helical" evidence="2">
    <location>
        <begin position="705"/>
        <end position="728"/>
    </location>
</feature>
<dbReference type="PANTHER" id="PTHR13147:SF5">
    <property type="entry name" value="FOUR-JOINTED BOX PROTEIN 1"/>
    <property type="match status" value="1"/>
</dbReference>
<evidence type="ECO:0000256" key="2">
    <source>
        <dbReference type="SAM" id="Phobius"/>
    </source>
</evidence>
<protein>
    <submittedName>
        <fullName evidence="4">FJX1</fullName>
    </submittedName>
</protein>
<evidence type="ECO:0000313" key="5">
    <source>
        <dbReference type="Proteomes" id="UP000597762"/>
    </source>
</evidence>
<dbReference type="AlphaFoldDB" id="A0A812C8B8"/>